<dbReference type="PANTHER" id="PTHR24421:SF10">
    <property type="entry name" value="NITRATE_NITRITE SENSOR PROTEIN NARQ"/>
    <property type="match status" value="1"/>
</dbReference>
<evidence type="ECO:0000256" key="17">
    <source>
        <dbReference type="PIRSR" id="PIRSR037432-51"/>
    </source>
</evidence>
<evidence type="ECO:0000256" key="9">
    <source>
        <dbReference type="ARBA" id="ARBA00022741"/>
    </source>
</evidence>
<keyword evidence="12" id="KW-0408">Iron</keyword>
<name>A0A242K629_9ENTE</name>
<keyword evidence="8" id="KW-0479">Metal-binding</keyword>
<dbReference type="Pfam" id="PF07730">
    <property type="entry name" value="HisKA_3"/>
    <property type="match status" value="1"/>
</dbReference>
<keyword evidence="7 16" id="KW-0808">Transferase</keyword>
<evidence type="ECO:0000256" key="3">
    <source>
        <dbReference type="ARBA" id="ARBA00004496"/>
    </source>
</evidence>
<keyword evidence="10 16" id="KW-0418">Kinase</keyword>
<dbReference type="AlphaFoldDB" id="A0A242K629"/>
<dbReference type="PRINTS" id="PR00344">
    <property type="entry name" value="BCTRLSENSOR"/>
</dbReference>
<evidence type="ECO:0000256" key="11">
    <source>
        <dbReference type="ARBA" id="ARBA00022840"/>
    </source>
</evidence>
<feature type="domain" description="Histidine kinase" evidence="18">
    <location>
        <begin position="247"/>
        <end position="336"/>
    </location>
</feature>
<dbReference type="Pfam" id="PF02518">
    <property type="entry name" value="HATPase_c"/>
    <property type="match status" value="1"/>
</dbReference>
<reference evidence="20" key="3">
    <citation type="submission" date="2024-03" db="EMBL/GenBank/DDBJ databases">
        <title>The Genome Sequence of Enterococcus sp. DIV0242b.</title>
        <authorList>
            <consortium name="The Broad Institute Genomics Platform"/>
            <consortium name="The Broad Institute Microbial Omics Core"/>
            <consortium name="The Broad Institute Genomic Center for Infectious Diseases"/>
            <person name="Earl A."/>
            <person name="Manson A."/>
            <person name="Gilmore M."/>
            <person name="Schwartman J."/>
            <person name="Shea T."/>
            <person name="Abouelleil A."/>
            <person name="Cao P."/>
            <person name="Chapman S."/>
            <person name="Cusick C."/>
            <person name="Young S."/>
            <person name="Neafsey D."/>
            <person name="Nusbaum C."/>
            <person name="Birren B."/>
        </authorList>
    </citation>
    <scope>NUCLEOTIDE SEQUENCE</scope>
    <source>
        <strain evidence="20">9E7_DIV0242</strain>
    </source>
</reference>
<dbReference type="InterPro" id="IPR036890">
    <property type="entry name" value="HATPase_C_sf"/>
</dbReference>
<keyword evidence="14" id="KW-0411">Iron-sulfur</keyword>
<dbReference type="GO" id="GO:0005524">
    <property type="term" value="F:ATP binding"/>
    <property type="evidence" value="ECO:0007669"/>
    <property type="project" value="UniProtKB-KW"/>
</dbReference>
<comment type="catalytic activity">
    <reaction evidence="1 16">
        <text>ATP + protein L-histidine = ADP + protein N-phospho-L-histidine.</text>
        <dbReference type="EC" id="2.7.13.3"/>
    </reaction>
</comment>
<evidence type="ECO:0000259" key="18">
    <source>
        <dbReference type="PROSITE" id="PS50109"/>
    </source>
</evidence>
<dbReference type="SMART" id="SM00387">
    <property type="entry name" value="HATPase_c"/>
    <property type="match status" value="1"/>
</dbReference>
<keyword evidence="9 16" id="KW-0547">Nucleotide-binding</keyword>
<dbReference type="Gene3D" id="1.20.5.1930">
    <property type="match status" value="1"/>
</dbReference>
<evidence type="ECO:0000256" key="8">
    <source>
        <dbReference type="ARBA" id="ARBA00022723"/>
    </source>
</evidence>
<dbReference type="InterPro" id="IPR005467">
    <property type="entry name" value="His_kinase_dom"/>
</dbReference>
<dbReference type="RefSeq" id="WP_086349735.1">
    <property type="nucleotide sequence ID" value="NZ_CP147247.1"/>
</dbReference>
<dbReference type="SUPFAM" id="SSF55874">
    <property type="entry name" value="ATPase domain of HSP90 chaperone/DNA topoisomerase II/histidine kinase"/>
    <property type="match status" value="1"/>
</dbReference>
<gene>
    <name evidence="20" type="ORF">A5888_002119</name>
    <name evidence="19" type="ORF">A5888_002705</name>
</gene>
<evidence type="ECO:0000256" key="5">
    <source>
        <dbReference type="ARBA" id="ARBA00022490"/>
    </source>
</evidence>
<dbReference type="InterPro" id="IPR004358">
    <property type="entry name" value="Sig_transdc_His_kin-like_C"/>
</dbReference>
<dbReference type="InterPro" id="IPR017203">
    <property type="entry name" value="Sig_transdc_His_kinase_NreB"/>
</dbReference>
<keyword evidence="6 17" id="KW-0597">Phosphoprotein</keyword>
<comment type="function">
    <text evidence="15">Member of the two-component regulatory system NreB/NreC involved in the control of dissimilatory nitrate/nitrite reduction in response to oxygen. NreB functions as a direct oxygen sensor histidine kinase which is autophosphorylated, in the absence of oxygen, probably at the conserved histidine residue, and transfers its phosphate group probably to a conserved aspartate residue of NreC. NreB/NreC activates the expression of the nitrate (narGHJI) and nitrite (nir) reductase operons, as well as the putative nitrate transporter gene narT.</text>
</comment>
<dbReference type="PROSITE" id="PS50109">
    <property type="entry name" value="HIS_KIN"/>
    <property type="match status" value="1"/>
</dbReference>
<evidence type="ECO:0000256" key="12">
    <source>
        <dbReference type="ARBA" id="ARBA00023004"/>
    </source>
</evidence>
<keyword evidence="13 16" id="KW-0902">Two-component regulatory system</keyword>
<keyword evidence="5" id="KW-0963">Cytoplasm</keyword>
<dbReference type="EMBL" id="NGMM01000004">
    <property type="protein sequence ID" value="OTP14604.1"/>
    <property type="molecule type" value="Genomic_DNA"/>
</dbReference>
<feature type="modified residue" description="Phosphohistidine; by autocatalysis" evidence="17">
    <location>
        <position position="146"/>
    </location>
</feature>
<organism evidence="19">
    <name type="scientific">Candidatus Enterococcus clewellii</name>
    <dbReference type="NCBI Taxonomy" id="1834193"/>
    <lineage>
        <taxon>Bacteria</taxon>
        <taxon>Bacillati</taxon>
        <taxon>Bacillota</taxon>
        <taxon>Bacilli</taxon>
        <taxon>Lactobacillales</taxon>
        <taxon>Enterococcaceae</taxon>
        <taxon>Enterococcus</taxon>
    </lineage>
</organism>
<evidence type="ECO:0000256" key="7">
    <source>
        <dbReference type="ARBA" id="ARBA00022679"/>
    </source>
</evidence>
<dbReference type="OrthoDB" id="9760839at2"/>
<sequence>MKEQFFEQVFMEAKDGLYLLSDSGEVKKNKAAIELEARSIVPLDRVIEIAKGKGCVLHTTTDKCLNCEVKETWSPTVFPLILESKEGGQERFSGSLTLINETAQLLSLRSIEHQETMQHVIDNKRLIEYVNQAHEKERRAISQELHDGLAQSIYSLMLDVRQIKRIDDREEIIQRIEQIDEDFVSLLQEVKQIAVDLRPTVLDDLGLVPAIEALLHRMTETTGVVVHFIPVLSRQRFSERLETVTYRVLQESVMNSVKYAEVDELWVTIREVDEYLVLEVRDHGKGFSLAAVSKGTGEGLGLLHMQERAESVGGTLKIQSTAGEGTTVSLKLPVDWEGKRDECSNS</sequence>
<keyword evidence="11 16" id="KW-0067">ATP-binding</keyword>
<dbReference type="CDD" id="cd16917">
    <property type="entry name" value="HATPase_UhpB-NarQ-NarX-like"/>
    <property type="match status" value="1"/>
</dbReference>
<evidence type="ECO:0000256" key="14">
    <source>
        <dbReference type="ARBA" id="ARBA00023014"/>
    </source>
</evidence>
<comment type="cofactor">
    <cofactor evidence="2">
        <name>[4Fe-4S] cluster</name>
        <dbReference type="ChEBI" id="CHEBI:49883"/>
    </cofactor>
</comment>
<dbReference type="PANTHER" id="PTHR24421">
    <property type="entry name" value="NITRATE/NITRITE SENSOR PROTEIN NARX-RELATED"/>
    <property type="match status" value="1"/>
</dbReference>
<evidence type="ECO:0000256" key="4">
    <source>
        <dbReference type="ARBA" id="ARBA00022485"/>
    </source>
</evidence>
<evidence type="ECO:0000256" key="13">
    <source>
        <dbReference type="ARBA" id="ARBA00023012"/>
    </source>
</evidence>
<evidence type="ECO:0000313" key="21">
    <source>
        <dbReference type="Proteomes" id="UP000195141"/>
    </source>
</evidence>
<keyword evidence="21" id="KW-1185">Reference proteome</keyword>
<dbReference type="GO" id="GO:0005506">
    <property type="term" value="F:iron ion binding"/>
    <property type="evidence" value="ECO:0007669"/>
    <property type="project" value="InterPro"/>
</dbReference>
<evidence type="ECO:0000256" key="10">
    <source>
        <dbReference type="ARBA" id="ARBA00022777"/>
    </source>
</evidence>
<protein>
    <recommendedName>
        <fullName evidence="16">Sensor histidine kinase</fullName>
        <ecNumber evidence="16">2.7.13.3</ecNumber>
    </recommendedName>
</protein>
<evidence type="ECO:0000313" key="19">
    <source>
        <dbReference type="EMBL" id="OTP14604.1"/>
    </source>
</evidence>
<dbReference type="Proteomes" id="UP000195141">
    <property type="component" value="Chromosome"/>
</dbReference>
<reference evidence="19" key="1">
    <citation type="submission" date="2017-05" db="EMBL/GenBank/DDBJ databases">
        <title>The Genome Sequence of Enterococcus sp. 9E7_DIV0242.</title>
        <authorList>
            <consortium name="The Broad Institute Genomics Platform"/>
            <consortium name="The Broad Institute Genomic Center for Infectious Diseases"/>
            <person name="Earl A."/>
            <person name="Manson A."/>
            <person name="Schwartman J."/>
            <person name="Gilmore M."/>
            <person name="Abouelleil A."/>
            <person name="Cao P."/>
            <person name="Chapman S."/>
            <person name="Cusick C."/>
            <person name="Shea T."/>
            <person name="Young S."/>
            <person name="Neafsey D."/>
            <person name="Nusbaum C."/>
            <person name="Birren B."/>
        </authorList>
    </citation>
    <scope>NUCLEOTIDE SEQUENCE [LARGE SCALE GENOMIC DNA]</scope>
    <source>
        <strain evidence="19">9E7_DIV0242</strain>
    </source>
</reference>
<comment type="subcellular location">
    <subcellularLocation>
        <location evidence="3">Cytoplasm</location>
    </subcellularLocation>
</comment>
<dbReference type="GO" id="GO:0000155">
    <property type="term" value="F:phosphorelay sensor kinase activity"/>
    <property type="evidence" value="ECO:0007669"/>
    <property type="project" value="InterPro"/>
</dbReference>
<dbReference type="GO" id="GO:0046983">
    <property type="term" value="F:protein dimerization activity"/>
    <property type="evidence" value="ECO:0007669"/>
    <property type="project" value="InterPro"/>
</dbReference>
<dbReference type="GO" id="GO:0005737">
    <property type="term" value="C:cytoplasm"/>
    <property type="evidence" value="ECO:0007669"/>
    <property type="project" value="UniProtKB-SubCell"/>
</dbReference>
<dbReference type="PIRSF" id="PIRSF037432">
    <property type="entry name" value="STHK_NreB"/>
    <property type="match status" value="1"/>
</dbReference>
<dbReference type="EC" id="2.7.13.3" evidence="16"/>
<dbReference type="Gene3D" id="3.30.565.10">
    <property type="entry name" value="Histidine kinase-like ATPase, C-terminal domain"/>
    <property type="match status" value="1"/>
</dbReference>
<dbReference type="GO" id="GO:0016020">
    <property type="term" value="C:membrane"/>
    <property type="evidence" value="ECO:0007669"/>
    <property type="project" value="InterPro"/>
</dbReference>
<evidence type="ECO:0000313" key="20">
    <source>
        <dbReference type="EMBL" id="WYJ90362.1"/>
    </source>
</evidence>
<dbReference type="InterPro" id="IPR011712">
    <property type="entry name" value="Sig_transdc_His_kin_sub3_dim/P"/>
</dbReference>
<comment type="PTM">
    <text evidence="17">Autophosphorylated.</text>
</comment>
<dbReference type="InterPro" id="IPR050482">
    <property type="entry name" value="Sensor_HK_TwoCompSys"/>
</dbReference>
<evidence type="ECO:0000256" key="2">
    <source>
        <dbReference type="ARBA" id="ARBA00001966"/>
    </source>
</evidence>
<reference evidence="20" key="2">
    <citation type="submission" date="2017-05" db="EMBL/GenBank/DDBJ databases">
        <authorList>
            <consortium name="The Broad Institute Genomics Platform"/>
            <consortium name="The Broad Institute Genomic Center for Infectious Diseases"/>
            <person name="Earl A."/>
            <person name="Manson A."/>
            <person name="Schwartman J."/>
            <person name="Gilmore M."/>
            <person name="Abouelleil A."/>
            <person name="Cao P."/>
            <person name="Chapman S."/>
            <person name="Cusick C."/>
            <person name="Shea T."/>
            <person name="Young S."/>
            <person name="Neafsey D."/>
            <person name="Nusbaum C."/>
            <person name="Birren B."/>
        </authorList>
    </citation>
    <scope>NUCLEOTIDE SEQUENCE</scope>
    <source>
        <strain evidence="20">9E7_DIV0242</strain>
    </source>
</reference>
<evidence type="ECO:0000256" key="6">
    <source>
        <dbReference type="ARBA" id="ARBA00022553"/>
    </source>
</evidence>
<evidence type="ECO:0000256" key="15">
    <source>
        <dbReference type="ARBA" id="ARBA00024827"/>
    </source>
</evidence>
<keyword evidence="4" id="KW-0004">4Fe-4S</keyword>
<accession>A0A242K629</accession>
<dbReference type="GO" id="GO:0051539">
    <property type="term" value="F:4 iron, 4 sulfur cluster binding"/>
    <property type="evidence" value="ECO:0007669"/>
    <property type="project" value="UniProtKB-KW"/>
</dbReference>
<proteinExistence type="predicted"/>
<evidence type="ECO:0000256" key="1">
    <source>
        <dbReference type="ARBA" id="ARBA00000085"/>
    </source>
</evidence>
<evidence type="ECO:0000256" key="16">
    <source>
        <dbReference type="PIRNR" id="PIRNR037432"/>
    </source>
</evidence>
<dbReference type="EMBL" id="CP147247">
    <property type="protein sequence ID" value="WYJ90362.1"/>
    <property type="molecule type" value="Genomic_DNA"/>
</dbReference>
<dbReference type="InterPro" id="IPR003594">
    <property type="entry name" value="HATPase_dom"/>
</dbReference>